<dbReference type="GO" id="GO:0009244">
    <property type="term" value="P:lipopolysaccharide core region biosynthetic process"/>
    <property type="evidence" value="ECO:0007669"/>
    <property type="project" value="TreeGrafter"/>
</dbReference>
<dbReference type="GO" id="GO:0009245">
    <property type="term" value="P:lipid A biosynthetic process"/>
    <property type="evidence" value="ECO:0007669"/>
    <property type="project" value="UniProtKB-UniRule"/>
</dbReference>
<organism evidence="14 15">
    <name type="scientific">Pyruvatibacter mobilis</name>
    <dbReference type="NCBI Taxonomy" id="1712261"/>
    <lineage>
        <taxon>Bacteria</taxon>
        <taxon>Pseudomonadati</taxon>
        <taxon>Pseudomonadota</taxon>
        <taxon>Alphaproteobacteria</taxon>
        <taxon>Hyphomicrobiales</taxon>
        <taxon>Parvibaculaceae</taxon>
        <taxon>Pyruvatibacter</taxon>
    </lineage>
</organism>
<dbReference type="GeneID" id="300655428"/>
<dbReference type="Proteomes" id="UP000470384">
    <property type="component" value="Unassembled WGS sequence"/>
</dbReference>
<dbReference type="EMBL" id="WXYQ01000007">
    <property type="protein sequence ID" value="NBG96278.1"/>
    <property type="molecule type" value="Genomic_DNA"/>
</dbReference>
<dbReference type="EC" id="2.7.1.130" evidence="3 13"/>
<dbReference type="PANTHER" id="PTHR42724:SF1">
    <property type="entry name" value="TETRAACYLDISACCHARIDE 4'-KINASE, MITOCHONDRIAL-RELATED"/>
    <property type="match status" value="1"/>
</dbReference>
<comment type="caution">
    <text evidence="14">The sequence shown here is derived from an EMBL/GenBank/DDBJ whole genome shotgun (WGS) entry which is preliminary data.</text>
</comment>
<dbReference type="GO" id="GO:0005886">
    <property type="term" value="C:plasma membrane"/>
    <property type="evidence" value="ECO:0007669"/>
    <property type="project" value="TreeGrafter"/>
</dbReference>
<evidence type="ECO:0000256" key="2">
    <source>
        <dbReference type="ARBA" id="ARBA00004870"/>
    </source>
</evidence>
<dbReference type="SUPFAM" id="SSF52540">
    <property type="entry name" value="P-loop containing nucleoside triphosphate hydrolases"/>
    <property type="match status" value="1"/>
</dbReference>
<evidence type="ECO:0000256" key="4">
    <source>
        <dbReference type="ARBA" id="ARBA00016436"/>
    </source>
</evidence>
<evidence type="ECO:0000256" key="8">
    <source>
        <dbReference type="ARBA" id="ARBA00022741"/>
    </source>
</evidence>
<evidence type="ECO:0000256" key="11">
    <source>
        <dbReference type="ARBA" id="ARBA00023098"/>
    </source>
</evidence>
<evidence type="ECO:0000256" key="10">
    <source>
        <dbReference type="ARBA" id="ARBA00022840"/>
    </source>
</evidence>
<keyword evidence="10 13" id="KW-0067">ATP-binding</keyword>
<evidence type="ECO:0000256" key="12">
    <source>
        <dbReference type="ARBA" id="ARBA00029757"/>
    </source>
</evidence>
<dbReference type="PANTHER" id="PTHR42724">
    <property type="entry name" value="TETRAACYLDISACCHARIDE 4'-KINASE"/>
    <property type="match status" value="1"/>
</dbReference>
<gene>
    <name evidence="13" type="primary">lpxK</name>
    <name evidence="14" type="ORF">GTQ45_11090</name>
</gene>
<dbReference type="UniPathway" id="UPA00359">
    <property type="reaction ID" value="UER00482"/>
</dbReference>
<comment type="catalytic activity">
    <reaction evidence="13">
        <text>a lipid A disaccharide + ATP = a lipid IVA + ADP + H(+)</text>
        <dbReference type="Rhea" id="RHEA:67840"/>
        <dbReference type="ChEBI" id="CHEBI:15378"/>
        <dbReference type="ChEBI" id="CHEBI:30616"/>
        <dbReference type="ChEBI" id="CHEBI:176343"/>
        <dbReference type="ChEBI" id="CHEBI:176425"/>
        <dbReference type="ChEBI" id="CHEBI:456216"/>
        <dbReference type="EC" id="2.7.1.130"/>
    </reaction>
</comment>
<sequence>MRTPDHWYRPPGGLARALMPLARLYGAAARLKTRMVMPQRASLPVVCVGNITAGGTGKTPVAIAIAHRLAALGERPAFLTRGYGGRITGPVLVDRDRARAVDVGDEPLLLARHFPTIVSADRPKGADMAAHSGATVVVMDDGYQNPSLVKDAGLLVVDAGAGLGNGLLIPAGPLREPAGEALDRAAALIVMGDGHAADGLVTDARRRGLGVVHGRVVPTGDGAEWRGKRVLAYAGIGRPEKFFETLDGLGADIRETQMFADHHAFSDDEAAGLLARARDGALALVTTEKDLARLAGAGHSGALAELRSHSRALPVEVRFDDGHALDQLLKSRLNAATTAGAYKAF</sequence>
<name>A0A845QDA1_9HYPH</name>
<dbReference type="RefSeq" id="WP_160588369.1">
    <property type="nucleotide sequence ID" value="NZ_BMHN01000001.1"/>
</dbReference>
<keyword evidence="15" id="KW-1185">Reference proteome</keyword>
<evidence type="ECO:0000256" key="1">
    <source>
        <dbReference type="ARBA" id="ARBA00002274"/>
    </source>
</evidence>
<comment type="function">
    <text evidence="1 13">Transfers the gamma-phosphate of ATP to the 4'-position of a tetraacyldisaccharide 1-phosphate intermediate (termed DS-1-P) to form tetraacyldisaccharide 1,4'-bis-phosphate (lipid IVA).</text>
</comment>
<comment type="similarity">
    <text evidence="13">Belongs to the LpxK family.</text>
</comment>
<evidence type="ECO:0000256" key="9">
    <source>
        <dbReference type="ARBA" id="ARBA00022777"/>
    </source>
</evidence>
<dbReference type="NCBIfam" id="TIGR00682">
    <property type="entry name" value="lpxK"/>
    <property type="match status" value="1"/>
</dbReference>
<dbReference type="InterPro" id="IPR003758">
    <property type="entry name" value="LpxK"/>
</dbReference>
<evidence type="ECO:0000256" key="5">
    <source>
        <dbReference type="ARBA" id="ARBA00022516"/>
    </source>
</evidence>
<keyword evidence="7 13" id="KW-0808">Transferase</keyword>
<dbReference type="Pfam" id="PF02606">
    <property type="entry name" value="LpxK"/>
    <property type="match status" value="1"/>
</dbReference>
<proteinExistence type="inferred from homology"/>
<evidence type="ECO:0000256" key="3">
    <source>
        <dbReference type="ARBA" id="ARBA00012071"/>
    </source>
</evidence>
<reference evidence="14 15" key="1">
    <citation type="journal article" date="2016" name="Int. J. Syst. Evol. Microbiol.">
        <title>Pyruvatibacter mobilis gen. nov., sp. nov., a marine bacterium from the culture broth of Picochlorum sp. 122.</title>
        <authorList>
            <person name="Wang G."/>
            <person name="Tang M."/>
            <person name="Wu H."/>
            <person name="Dai S."/>
            <person name="Li T."/>
            <person name="Chen C."/>
            <person name="He H."/>
            <person name="Fan J."/>
            <person name="Xiang W."/>
            <person name="Li X."/>
        </authorList>
    </citation>
    <scope>NUCLEOTIDE SEQUENCE [LARGE SCALE GENOMIC DNA]</scope>
    <source>
        <strain evidence="14 15">GYP-11</strain>
    </source>
</reference>
<accession>A0A845QDA1</accession>
<comment type="pathway">
    <text evidence="2 13">Glycolipid biosynthesis; lipid IV(A) biosynthesis; lipid IV(A) from (3R)-3-hydroxytetradecanoyl-[acyl-carrier-protein] and UDP-N-acetyl-alpha-D-glucosamine: step 6/6.</text>
</comment>
<evidence type="ECO:0000256" key="7">
    <source>
        <dbReference type="ARBA" id="ARBA00022679"/>
    </source>
</evidence>
<protein>
    <recommendedName>
        <fullName evidence="4 13">Tetraacyldisaccharide 4'-kinase</fullName>
        <ecNumber evidence="3 13">2.7.1.130</ecNumber>
    </recommendedName>
    <alternativeName>
        <fullName evidence="12 13">Lipid A 4'-kinase</fullName>
    </alternativeName>
</protein>
<dbReference type="InterPro" id="IPR027417">
    <property type="entry name" value="P-loop_NTPase"/>
</dbReference>
<dbReference type="GO" id="GO:0009029">
    <property type="term" value="F:lipid-A 4'-kinase activity"/>
    <property type="evidence" value="ECO:0007669"/>
    <property type="project" value="UniProtKB-UniRule"/>
</dbReference>
<keyword evidence="9 13" id="KW-0418">Kinase</keyword>
<dbReference type="GO" id="GO:0005524">
    <property type="term" value="F:ATP binding"/>
    <property type="evidence" value="ECO:0007669"/>
    <property type="project" value="UniProtKB-UniRule"/>
</dbReference>
<evidence type="ECO:0000256" key="13">
    <source>
        <dbReference type="HAMAP-Rule" id="MF_00409"/>
    </source>
</evidence>
<evidence type="ECO:0000256" key="6">
    <source>
        <dbReference type="ARBA" id="ARBA00022556"/>
    </source>
</evidence>
<feature type="binding site" evidence="13">
    <location>
        <begin position="52"/>
        <end position="59"/>
    </location>
    <ligand>
        <name>ATP</name>
        <dbReference type="ChEBI" id="CHEBI:30616"/>
    </ligand>
</feature>
<dbReference type="OrthoDB" id="9766423at2"/>
<dbReference type="AlphaFoldDB" id="A0A845QDA1"/>
<keyword evidence="6 13" id="KW-0441">Lipid A biosynthesis</keyword>
<dbReference type="HAMAP" id="MF_00409">
    <property type="entry name" value="LpxK"/>
    <property type="match status" value="1"/>
</dbReference>
<keyword evidence="8 13" id="KW-0547">Nucleotide-binding</keyword>
<evidence type="ECO:0000313" key="15">
    <source>
        <dbReference type="Proteomes" id="UP000470384"/>
    </source>
</evidence>
<evidence type="ECO:0000313" key="14">
    <source>
        <dbReference type="EMBL" id="NBG96278.1"/>
    </source>
</evidence>
<keyword evidence="11 13" id="KW-0443">Lipid metabolism</keyword>
<keyword evidence="5 13" id="KW-0444">Lipid biosynthesis</keyword>